<feature type="region of interest" description="Disordered" evidence="5">
    <location>
        <begin position="186"/>
        <end position="239"/>
    </location>
</feature>
<feature type="compositionally biased region" description="Basic and acidic residues" evidence="5">
    <location>
        <begin position="1165"/>
        <end position="1187"/>
    </location>
</feature>
<feature type="domain" description="Calponin-homology (CH)" evidence="6">
    <location>
        <begin position="12"/>
        <end position="129"/>
    </location>
</feature>
<dbReference type="Gene3D" id="2.10.110.10">
    <property type="entry name" value="Cysteine Rich Protein"/>
    <property type="match status" value="1"/>
</dbReference>
<dbReference type="InterPro" id="IPR029978">
    <property type="entry name" value="LMO-7"/>
</dbReference>
<protein>
    <submittedName>
        <fullName evidence="9">LIM domain 7a</fullName>
    </submittedName>
</protein>
<evidence type="ECO:0000313" key="10">
    <source>
        <dbReference type="Proteomes" id="UP000261560"/>
    </source>
</evidence>
<accession>A0A3B3DJW5</accession>
<dbReference type="InterPro" id="IPR036872">
    <property type="entry name" value="CH_dom_sf"/>
</dbReference>
<feature type="compositionally biased region" description="Basic and acidic residues" evidence="5">
    <location>
        <begin position="378"/>
        <end position="413"/>
    </location>
</feature>
<reference evidence="9" key="2">
    <citation type="submission" date="2025-09" db="UniProtKB">
        <authorList>
            <consortium name="Ensembl"/>
        </authorList>
    </citation>
    <scope>IDENTIFICATION</scope>
</reference>
<dbReference type="Pfam" id="PF17820">
    <property type="entry name" value="PDZ_6"/>
    <property type="match status" value="1"/>
</dbReference>
<dbReference type="InterPro" id="IPR036034">
    <property type="entry name" value="PDZ_sf"/>
</dbReference>
<organism evidence="9 10">
    <name type="scientific">Oryzias melastigma</name>
    <name type="common">Marine medaka</name>
    <dbReference type="NCBI Taxonomy" id="30732"/>
    <lineage>
        <taxon>Eukaryota</taxon>
        <taxon>Metazoa</taxon>
        <taxon>Chordata</taxon>
        <taxon>Craniata</taxon>
        <taxon>Vertebrata</taxon>
        <taxon>Euteleostomi</taxon>
        <taxon>Actinopterygii</taxon>
        <taxon>Neopterygii</taxon>
        <taxon>Teleostei</taxon>
        <taxon>Neoteleostei</taxon>
        <taxon>Acanthomorphata</taxon>
        <taxon>Ovalentaria</taxon>
        <taxon>Atherinomorphae</taxon>
        <taxon>Beloniformes</taxon>
        <taxon>Adrianichthyidae</taxon>
        <taxon>Oryziinae</taxon>
        <taxon>Oryzias</taxon>
    </lineage>
</organism>
<feature type="compositionally biased region" description="Polar residues" evidence="5">
    <location>
        <begin position="788"/>
        <end position="807"/>
    </location>
</feature>
<dbReference type="SUPFAM" id="SSF50156">
    <property type="entry name" value="PDZ domain-like"/>
    <property type="match status" value="1"/>
</dbReference>
<evidence type="ECO:0000256" key="5">
    <source>
        <dbReference type="SAM" id="MobiDB-lite"/>
    </source>
</evidence>
<reference evidence="9" key="1">
    <citation type="submission" date="2025-08" db="UniProtKB">
        <authorList>
            <consortium name="Ensembl"/>
        </authorList>
    </citation>
    <scope>IDENTIFICATION</scope>
</reference>
<feature type="compositionally biased region" description="Basic and acidic residues" evidence="5">
    <location>
        <begin position="915"/>
        <end position="926"/>
    </location>
</feature>
<evidence type="ECO:0000256" key="4">
    <source>
        <dbReference type="PROSITE-ProRule" id="PRU00125"/>
    </source>
</evidence>
<dbReference type="Proteomes" id="UP000261560">
    <property type="component" value="Unplaced"/>
</dbReference>
<feature type="compositionally biased region" description="Basic and acidic residues" evidence="5">
    <location>
        <begin position="834"/>
        <end position="847"/>
    </location>
</feature>
<keyword evidence="2 4" id="KW-0862">Zinc</keyword>
<feature type="compositionally biased region" description="Polar residues" evidence="5">
    <location>
        <begin position="677"/>
        <end position="694"/>
    </location>
</feature>
<dbReference type="PROSITE" id="PS50106">
    <property type="entry name" value="PDZ"/>
    <property type="match status" value="1"/>
</dbReference>
<dbReference type="Gene3D" id="1.10.418.10">
    <property type="entry name" value="Calponin-like domain"/>
    <property type="match status" value="1"/>
</dbReference>
<dbReference type="Pfam" id="PF00412">
    <property type="entry name" value="LIM"/>
    <property type="match status" value="1"/>
</dbReference>
<evidence type="ECO:0000259" key="6">
    <source>
        <dbReference type="PROSITE" id="PS50021"/>
    </source>
</evidence>
<dbReference type="PROSITE" id="PS50021">
    <property type="entry name" value="CH"/>
    <property type="match status" value="1"/>
</dbReference>
<feature type="region of interest" description="Disordered" evidence="5">
    <location>
        <begin position="784"/>
        <end position="899"/>
    </location>
</feature>
<evidence type="ECO:0000256" key="3">
    <source>
        <dbReference type="ARBA" id="ARBA00023038"/>
    </source>
</evidence>
<keyword evidence="3 4" id="KW-0440">LIM domain</keyword>
<feature type="region of interest" description="Disordered" evidence="5">
    <location>
        <begin position="377"/>
        <end position="420"/>
    </location>
</feature>
<feature type="compositionally biased region" description="Low complexity" evidence="5">
    <location>
        <begin position="480"/>
        <end position="514"/>
    </location>
</feature>
<dbReference type="InterPro" id="IPR041489">
    <property type="entry name" value="PDZ_6"/>
</dbReference>
<dbReference type="CDD" id="cd21277">
    <property type="entry name" value="CH_LMO7"/>
    <property type="match status" value="1"/>
</dbReference>
<dbReference type="Pfam" id="PF15949">
    <property type="entry name" value="DUF4757"/>
    <property type="match status" value="1"/>
</dbReference>
<dbReference type="SMART" id="SM00132">
    <property type="entry name" value="LIM"/>
    <property type="match status" value="1"/>
</dbReference>
<dbReference type="Gene3D" id="2.30.42.10">
    <property type="match status" value="1"/>
</dbReference>
<dbReference type="SMART" id="SM00228">
    <property type="entry name" value="PDZ"/>
    <property type="match status" value="1"/>
</dbReference>
<dbReference type="SUPFAM" id="SSF47576">
    <property type="entry name" value="Calponin-homology domain, CH-domain"/>
    <property type="match status" value="1"/>
</dbReference>
<dbReference type="CDD" id="cd00136">
    <property type="entry name" value="PDZ_canonical"/>
    <property type="match status" value="1"/>
</dbReference>
<dbReference type="GO" id="GO:0046872">
    <property type="term" value="F:metal ion binding"/>
    <property type="evidence" value="ECO:0007669"/>
    <property type="project" value="UniProtKB-KW"/>
</dbReference>
<name>A0A3B3DJW5_ORYME</name>
<dbReference type="Pfam" id="PF00307">
    <property type="entry name" value="CH"/>
    <property type="match status" value="1"/>
</dbReference>
<dbReference type="PaxDb" id="30732-ENSOMEP00000029769"/>
<dbReference type="PANTHER" id="PTHR46767:SF1">
    <property type="entry name" value="LIM DOMAIN ONLY PROTEIN 7"/>
    <property type="match status" value="1"/>
</dbReference>
<feature type="domain" description="LIM zinc-binding" evidence="7">
    <location>
        <begin position="1284"/>
        <end position="1350"/>
    </location>
</feature>
<dbReference type="PROSITE" id="PS00478">
    <property type="entry name" value="LIM_DOMAIN_1"/>
    <property type="match status" value="1"/>
</dbReference>
<dbReference type="InterPro" id="IPR031865">
    <property type="entry name" value="DUF4757"/>
</dbReference>
<evidence type="ECO:0000256" key="1">
    <source>
        <dbReference type="ARBA" id="ARBA00022723"/>
    </source>
</evidence>
<dbReference type="PROSITE" id="PS50023">
    <property type="entry name" value="LIM_DOMAIN_2"/>
    <property type="match status" value="1"/>
</dbReference>
<evidence type="ECO:0000313" key="9">
    <source>
        <dbReference type="Ensembl" id="ENSOMEP00000029769.1"/>
    </source>
</evidence>
<dbReference type="InterPro" id="IPR001478">
    <property type="entry name" value="PDZ"/>
</dbReference>
<dbReference type="PANTHER" id="PTHR46767">
    <property type="entry name" value="LIM DOMAIN ONLY PROTEIN 7"/>
    <property type="match status" value="1"/>
</dbReference>
<dbReference type="CDD" id="cd08368">
    <property type="entry name" value="LIM"/>
    <property type="match status" value="1"/>
</dbReference>
<feature type="compositionally biased region" description="Basic and acidic residues" evidence="5">
    <location>
        <begin position="966"/>
        <end position="1069"/>
    </location>
</feature>
<feature type="compositionally biased region" description="Low complexity" evidence="5">
    <location>
        <begin position="1253"/>
        <end position="1262"/>
    </location>
</feature>
<feature type="compositionally biased region" description="Polar residues" evidence="5">
    <location>
        <begin position="1153"/>
        <end position="1164"/>
    </location>
</feature>
<feature type="domain" description="PDZ" evidence="8">
    <location>
        <begin position="704"/>
        <end position="785"/>
    </location>
</feature>
<dbReference type="InterPro" id="IPR001781">
    <property type="entry name" value="Znf_LIM"/>
</dbReference>
<evidence type="ECO:0000259" key="7">
    <source>
        <dbReference type="PROSITE" id="PS50023"/>
    </source>
</evidence>
<feature type="compositionally biased region" description="Polar residues" evidence="5">
    <location>
        <begin position="217"/>
        <end position="232"/>
    </location>
</feature>
<feature type="region of interest" description="Disordered" evidence="5">
    <location>
        <begin position="1237"/>
        <end position="1279"/>
    </location>
</feature>
<dbReference type="STRING" id="30732.ENSOMEP00000029769"/>
<dbReference type="GO" id="GO:0030155">
    <property type="term" value="P:regulation of cell adhesion"/>
    <property type="evidence" value="ECO:0007669"/>
    <property type="project" value="InterPro"/>
</dbReference>
<evidence type="ECO:0000256" key="2">
    <source>
        <dbReference type="ARBA" id="ARBA00022833"/>
    </source>
</evidence>
<keyword evidence="1 4" id="KW-0479">Metal-binding</keyword>
<feature type="compositionally biased region" description="Polar residues" evidence="5">
    <location>
        <begin position="578"/>
        <end position="641"/>
    </location>
</feature>
<feature type="compositionally biased region" description="Basic and acidic residues" evidence="5">
    <location>
        <begin position="667"/>
        <end position="676"/>
    </location>
</feature>
<dbReference type="InterPro" id="IPR001715">
    <property type="entry name" value="CH_dom"/>
</dbReference>
<feature type="region of interest" description="Disordered" evidence="5">
    <location>
        <begin position="437"/>
        <end position="701"/>
    </location>
</feature>
<feature type="region of interest" description="Disordered" evidence="5">
    <location>
        <begin position="268"/>
        <end position="331"/>
    </location>
</feature>
<feature type="compositionally biased region" description="Polar residues" evidence="5">
    <location>
        <begin position="316"/>
        <end position="330"/>
    </location>
</feature>
<sequence>MEWREQSTVSSEEAFQEAQRWIEAVTKKNFGSSDFRSALESGVLLCDLINKIKPGLIKRVNRLPTPIAGLDNLNVFLKACGKLGLKEAQLFHPGDLQDLSTRATVKHQETDRRLKNVLITIYWLGRRAQSDRLYDGPYLNFKAFEGLLGTALYKALQDSSSQKRSSVRDSGFGENWYSEREELHRLRGRGGGEGGGGGRRRRDDSLDSLDSVGSRPHSISSDTTLKGSSEGCSSDAETDSIVRMAENKDTVGYRRSASITPKVTAQYNQFLPTKDKQSGYVPAPLRKKRTDRNEDNRRSLVNYSSGEDESRLTRQLPPQESVQGSKSTSDIDADAMALRQLRYEELQKFREQIKESDDKWQDDLTKWKNRRRSVNSDIVKKKEEREKTEQITYGEGRRSKTFKEMQEERESKTKNRISSRLASLSFLHDSDDAFEAPVIAPSRTHLPRSYTIDAPYSSYQPPESPKKLEDSPASSPPPFRAASPPTRQKASGSSNSSDASSPTAAPSSDAPKAPRLQRSRALEDADTTSTNSASFQKAPEPKHPLFGAQAEVEAPPLPLHKEEPKPNSMEPKPPELSRVSSSLPKSYQRSDSSRLTSVVTPRPFGTQSSRISSLPRVQTMDNSHQRVNGNASIPQKTSVPSRYQPFVTSEDEAQSSSAQSSEEEEKDEVKKEDVRPTESSISTVSPASPGMKSQTKQEDFCEMRVNLNQKPNSSRDFGFQANWDSTGARVSSIQPGSSAEMCQLQVGDEVLSVNGHKVADMSYTEWKSCMDQALQDGSLVMDVRRHGQNSSPDTKTVSSSLDLTSHISPEPVPSKEAPGQTAAGVASNGVNGGLHEEPVTMRNKESEPISLKNLKRRSEFFEQGGSNASMPDIPVPAITPPSNRWTWDPEEERRRQEKWQMEQERLLQEKYMRDQQKLQEEWHKAQQEISTSVGQQEHLEVNSHHAGAHSPLSSSVHQTAPPAWAEEERKRREEQERQRQEEERRKREEEERELRHLQEERKRREEQERQRQEEERRKREEEERRKREEEERELRRLQEERKRREEQEVHRRRREAEEQELRERERALEQQRQQQWAGHSHGFASVQQPLSFTDRAKSKSSPQLDEDEDGQRGSSAGRKGQQPQSQSQAELERQQILNKMKKKASLQRDGSWIRQSSTTTPTNKGESDPPFMRRGESLDNLDHDSHRSSWSPRSNSFVQNYSQPPHGLYGSSSGYGGGFRAQRPVSVTLPYSQSMGSLRGGAGTHSFPWSRQSSSTSTLSPTTPDPLPEGDGRQQRSRSVSGKKMCSFCDTPLGRGAAMIIESLGLCYHLDCFKCAGCMSSLGGSEAGAEVRIRNQQLYCNSCYLQAKSESRRSSWENRSSLFLFSHRLLSHSRAANIHVR</sequence>
<dbReference type="GeneTree" id="ENSGT00950000183159"/>
<dbReference type="GO" id="GO:0023051">
    <property type="term" value="P:regulation of signaling"/>
    <property type="evidence" value="ECO:0007669"/>
    <property type="project" value="InterPro"/>
</dbReference>
<dbReference type="FunFam" id="1.10.418.10:FF:000038">
    <property type="entry name" value="LIM and calponin homology domains-containing protein 1"/>
    <property type="match status" value="1"/>
</dbReference>
<feature type="region of interest" description="Disordered" evidence="5">
    <location>
        <begin position="915"/>
        <end position="1215"/>
    </location>
</feature>
<evidence type="ECO:0000259" key="8">
    <source>
        <dbReference type="PROSITE" id="PS50106"/>
    </source>
</evidence>
<proteinExistence type="predicted"/>
<dbReference type="Ensembl" id="ENSOMET00000019535.1">
    <property type="protein sequence ID" value="ENSOMEP00000029769.1"/>
    <property type="gene ID" value="ENSOMEG00000013632.1"/>
</dbReference>
<dbReference type="SMART" id="SM00033">
    <property type="entry name" value="CH"/>
    <property type="match status" value="1"/>
</dbReference>
<keyword evidence="10" id="KW-1185">Reference proteome</keyword>